<keyword evidence="14" id="KW-1185">Reference proteome</keyword>
<comment type="similarity">
    <text evidence="3 9">Belongs to the FlgH family.</text>
</comment>
<dbReference type="Pfam" id="PF02107">
    <property type="entry name" value="FlgH"/>
    <property type="match status" value="1"/>
</dbReference>
<dbReference type="InterPro" id="IPR000527">
    <property type="entry name" value="Flag_Lring"/>
</dbReference>
<proteinExistence type="inferred from homology"/>
<evidence type="ECO:0000313" key="11">
    <source>
        <dbReference type="EMBL" id="STQ90470.1"/>
    </source>
</evidence>
<dbReference type="PROSITE" id="PS51257">
    <property type="entry name" value="PROKAR_LIPOPROTEIN"/>
    <property type="match status" value="1"/>
</dbReference>
<sequence length="227" mass="24045">MMRLAVTAMIAVLLAACSTTPPSVVTLPTTARPVQPVVASINNGSIFQPNSSRLLFEERVARNIGDLLNITIEENLSAVNTSNSSSNKAGSLDYSTTGNIPLVPWDIEKYFSREGAAAVKLAGTNKFEGKGATNSTNTFKGTISVTVTDLLANGNLIVGGEKQVAVNNQINTLRFTGVVNPLDIKAGNTISSNKVADARIEQLGVGSMADANTIGWLQRFFLNVMPF</sequence>
<keyword evidence="12" id="KW-0969">Cilium</keyword>
<dbReference type="EMBL" id="SMBT01000002">
    <property type="protein sequence ID" value="TCU89102.1"/>
    <property type="molecule type" value="Genomic_DNA"/>
</dbReference>
<keyword evidence="8 9" id="KW-0998">Cell outer membrane</keyword>
<comment type="function">
    <text evidence="1 9">Assembles around the rod to form the L-ring and probably protects the motor/basal body from shearing forces during rotation.</text>
</comment>
<keyword evidence="12" id="KW-0966">Cell projection</keyword>
<comment type="subunit">
    <text evidence="4 9">The basal body constitutes a major portion of the flagellar organelle and consists of four rings (L,P,S, and M) mounted on a central rod.</text>
</comment>
<reference evidence="12 14" key="2">
    <citation type="submission" date="2019-03" db="EMBL/GenBank/DDBJ databases">
        <title>Genomic Encyclopedia of Type Strains, Phase IV (KMG-IV): sequencing the most valuable type-strain genomes for metagenomic binning, comparative biology and taxonomic classification.</title>
        <authorList>
            <person name="Goeker M."/>
        </authorList>
    </citation>
    <scope>NUCLEOTIDE SEQUENCE [LARGE SCALE GENOMIC DNA]</scope>
    <source>
        <strain evidence="12 14">DSM 3764</strain>
    </source>
</reference>
<name>A0A377Q6X2_9NEIS</name>
<evidence type="ECO:0000256" key="7">
    <source>
        <dbReference type="ARBA" id="ARBA00023143"/>
    </source>
</evidence>
<keyword evidence="5 9" id="KW-0732">Signal</keyword>
<dbReference type="PANTHER" id="PTHR34933">
    <property type="entry name" value="FLAGELLAR L-RING PROTEIN"/>
    <property type="match status" value="1"/>
</dbReference>
<dbReference type="HAMAP" id="MF_00415">
    <property type="entry name" value="FlgH"/>
    <property type="match status" value="1"/>
</dbReference>
<dbReference type="Proteomes" id="UP000295794">
    <property type="component" value="Unassembled WGS sequence"/>
</dbReference>
<protein>
    <recommendedName>
        <fullName evidence="9">Flagellar L-ring protein</fullName>
    </recommendedName>
    <alternativeName>
        <fullName evidence="9">Basal body L-ring protein</fullName>
    </alternativeName>
</protein>
<dbReference type="GO" id="GO:0071973">
    <property type="term" value="P:bacterial-type flagellum-dependent cell motility"/>
    <property type="evidence" value="ECO:0007669"/>
    <property type="project" value="InterPro"/>
</dbReference>
<evidence type="ECO:0000313" key="13">
    <source>
        <dbReference type="Proteomes" id="UP000255108"/>
    </source>
</evidence>
<evidence type="ECO:0000256" key="10">
    <source>
        <dbReference type="SAM" id="SignalP"/>
    </source>
</evidence>
<evidence type="ECO:0000256" key="1">
    <source>
        <dbReference type="ARBA" id="ARBA00002591"/>
    </source>
</evidence>
<evidence type="ECO:0000256" key="3">
    <source>
        <dbReference type="ARBA" id="ARBA00006929"/>
    </source>
</evidence>
<evidence type="ECO:0000256" key="9">
    <source>
        <dbReference type="HAMAP-Rule" id="MF_00415"/>
    </source>
</evidence>
<evidence type="ECO:0000313" key="12">
    <source>
        <dbReference type="EMBL" id="TCU89102.1"/>
    </source>
</evidence>
<keyword evidence="7 9" id="KW-0975">Bacterial flagellum</keyword>
<dbReference type="EMBL" id="UGHR01000001">
    <property type="protein sequence ID" value="STQ90470.1"/>
    <property type="molecule type" value="Genomic_DNA"/>
</dbReference>
<dbReference type="PRINTS" id="PR01008">
    <property type="entry name" value="FLGLRINGFLGH"/>
</dbReference>
<feature type="chain" id="PRO_5017085706" description="Flagellar L-ring protein" evidence="10">
    <location>
        <begin position="24"/>
        <end position="227"/>
    </location>
</feature>
<dbReference type="PANTHER" id="PTHR34933:SF3">
    <property type="entry name" value="FLAGELLAR L-RING PROTEIN"/>
    <property type="match status" value="1"/>
</dbReference>
<evidence type="ECO:0000313" key="14">
    <source>
        <dbReference type="Proteomes" id="UP000295794"/>
    </source>
</evidence>
<evidence type="ECO:0000256" key="5">
    <source>
        <dbReference type="ARBA" id="ARBA00022729"/>
    </source>
</evidence>
<accession>A0A377Q6X2</accession>
<evidence type="ECO:0000256" key="6">
    <source>
        <dbReference type="ARBA" id="ARBA00023136"/>
    </source>
</evidence>
<evidence type="ECO:0000256" key="2">
    <source>
        <dbReference type="ARBA" id="ARBA00004370"/>
    </source>
</evidence>
<dbReference type="GO" id="GO:0009279">
    <property type="term" value="C:cell outer membrane"/>
    <property type="evidence" value="ECO:0007669"/>
    <property type="project" value="UniProtKB-SubCell"/>
</dbReference>
<dbReference type="GO" id="GO:0003774">
    <property type="term" value="F:cytoskeletal motor activity"/>
    <property type="evidence" value="ECO:0007669"/>
    <property type="project" value="InterPro"/>
</dbReference>
<dbReference type="AlphaFoldDB" id="A0A377Q6X2"/>
<reference evidence="11 13" key="1">
    <citation type="submission" date="2018-06" db="EMBL/GenBank/DDBJ databases">
        <authorList>
            <consortium name="Pathogen Informatics"/>
            <person name="Doyle S."/>
        </authorList>
    </citation>
    <scope>NUCLEOTIDE SEQUENCE [LARGE SCALE GENOMIC DNA]</scope>
    <source>
        <strain evidence="11 13">NCTC11159</strain>
    </source>
</reference>
<keyword evidence="12" id="KW-0282">Flagellum</keyword>
<comment type="subcellular location">
    <subcellularLocation>
        <location evidence="9">Cell outer membrane</location>
        <topology evidence="9">Lipid-anchor</topology>
    </subcellularLocation>
    <subcellularLocation>
        <location evidence="9">Bacterial flagellum basal body</location>
    </subcellularLocation>
    <subcellularLocation>
        <location evidence="2">Membrane</location>
    </subcellularLocation>
</comment>
<evidence type="ECO:0000256" key="4">
    <source>
        <dbReference type="ARBA" id="ARBA00011439"/>
    </source>
</evidence>
<feature type="signal peptide" evidence="10">
    <location>
        <begin position="1"/>
        <end position="23"/>
    </location>
</feature>
<dbReference type="GO" id="GO:0009427">
    <property type="term" value="C:bacterial-type flagellum basal body, distal rod, L ring"/>
    <property type="evidence" value="ECO:0007669"/>
    <property type="project" value="InterPro"/>
</dbReference>
<dbReference type="Proteomes" id="UP000255108">
    <property type="component" value="Unassembled WGS sequence"/>
</dbReference>
<gene>
    <name evidence="11" type="primary">flgH_1</name>
    <name evidence="9" type="synonym">flgH</name>
    <name evidence="12" type="ORF">EV682_10211</name>
    <name evidence="11" type="ORF">NCTC11159_01534</name>
</gene>
<keyword evidence="6 9" id="KW-0472">Membrane</keyword>
<organism evidence="11 13">
    <name type="scientific">Iodobacter fluviatilis</name>
    <dbReference type="NCBI Taxonomy" id="537"/>
    <lineage>
        <taxon>Bacteria</taxon>
        <taxon>Pseudomonadati</taxon>
        <taxon>Pseudomonadota</taxon>
        <taxon>Betaproteobacteria</taxon>
        <taxon>Neisseriales</taxon>
        <taxon>Chitinibacteraceae</taxon>
        <taxon>Iodobacter</taxon>
    </lineage>
</organism>
<evidence type="ECO:0000256" key="8">
    <source>
        <dbReference type="ARBA" id="ARBA00023237"/>
    </source>
</evidence>
<keyword evidence="9" id="KW-0449">Lipoprotein</keyword>